<comment type="function">
    <text evidence="1">May bind long-chain fatty acids, such as palmitate, and may play a role in lipid transport or fatty acid metabolism.</text>
</comment>
<keyword evidence="4" id="KW-1185">Reference proteome</keyword>
<proteinExistence type="predicted"/>
<protein>
    <submittedName>
        <fullName evidence="3">DegV family protein</fullName>
    </submittedName>
</protein>
<organism evidence="3 4">
    <name type="scientific">Granulicatella seriolae</name>
    <dbReference type="NCBI Taxonomy" id="2967226"/>
    <lineage>
        <taxon>Bacteria</taxon>
        <taxon>Bacillati</taxon>
        <taxon>Bacillota</taxon>
        <taxon>Bacilli</taxon>
        <taxon>Lactobacillales</taxon>
        <taxon>Carnobacteriaceae</taxon>
        <taxon>Granulicatella</taxon>
    </lineage>
</organism>
<dbReference type="Proteomes" id="UP001059480">
    <property type="component" value="Unassembled WGS sequence"/>
</dbReference>
<dbReference type="InterPro" id="IPR003797">
    <property type="entry name" value="DegV"/>
</dbReference>
<reference evidence="3" key="3">
    <citation type="journal article" date="2023" name="Microbiol. Resour. Announc.">
        <title>Draft Genome Sequence of Granulicatella sp. Strain S8, Isolated from a Marine Fish, Seriola quinqueradiata.</title>
        <authorList>
            <person name="Lee M."/>
            <person name="Farooq A."/>
            <person name="Jeong J.B."/>
            <person name="Jung M.Y."/>
        </authorList>
    </citation>
    <scope>NUCLEOTIDE SEQUENCE</scope>
    <source>
        <strain evidence="3">S8</strain>
    </source>
</reference>
<dbReference type="RefSeq" id="WP_256944492.1">
    <property type="nucleotide sequence ID" value="NZ_JANHNZ010000002.1"/>
</dbReference>
<evidence type="ECO:0000256" key="2">
    <source>
        <dbReference type="ARBA" id="ARBA00023121"/>
    </source>
</evidence>
<dbReference type="InterPro" id="IPR050270">
    <property type="entry name" value="DegV_domain_contain"/>
</dbReference>
<dbReference type="Gene3D" id="3.40.50.10440">
    <property type="entry name" value="Dihydroxyacetone kinase, domain 1"/>
    <property type="match status" value="1"/>
</dbReference>
<dbReference type="SUPFAM" id="SSF82549">
    <property type="entry name" value="DAK1/DegV-like"/>
    <property type="match status" value="1"/>
</dbReference>
<reference evidence="3" key="2">
    <citation type="journal article" date="2023" name="Curr. Microbiol.">
        <title>Granulicatella seriolae sp. nov., a Novel Facultative Anaerobe Isolated from Yellowtail Marine Fish.</title>
        <authorList>
            <person name="Lee M."/>
            <person name="Choi Y.J."/>
            <person name="Farooq A."/>
            <person name="Jeong J.B."/>
            <person name="Jung M.Y."/>
        </authorList>
    </citation>
    <scope>NUCLEOTIDE SEQUENCE</scope>
    <source>
        <strain evidence="3">S8</strain>
    </source>
</reference>
<dbReference type="EMBL" id="JANHNZ010000002">
    <property type="protein sequence ID" value="MCQ9209374.1"/>
    <property type="molecule type" value="Genomic_DNA"/>
</dbReference>
<name>A0ABT1WM85_9LACT</name>
<dbReference type="Gene3D" id="3.30.1180.10">
    <property type="match status" value="1"/>
</dbReference>
<dbReference type="Pfam" id="PF02645">
    <property type="entry name" value="DegV"/>
    <property type="match status" value="1"/>
</dbReference>
<dbReference type="PANTHER" id="PTHR33434">
    <property type="entry name" value="DEGV DOMAIN-CONTAINING PROTEIN DR_1986-RELATED"/>
    <property type="match status" value="1"/>
</dbReference>
<evidence type="ECO:0000313" key="3">
    <source>
        <dbReference type="EMBL" id="MCQ9209374.1"/>
    </source>
</evidence>
<dbReference type="NCBIfam" id="TIGR00762">
    <property type="entry name" value="DegV"/>
    <property type="match status" value="1"/>
</dbReference>
<evidence type="ECO:0000256" key="1">
    <source>
        <dbReference type="ARBA" id="ARBA00003238"/>
    </source>
</evidence>
<dbReference type="Gene3D" id="2.20.28.50">
    <property type="entry name" value="degv family protein"/>
    <property type="match status" value="1"/>
</dbReference>
<evidence type="ECO:0000313" key="4">
    <source>
        <dbReference type="Proteomes" id="UP001059480"/>
    </source>
</evidence>
<accession>A0ABT1WM85</accession>
<dbReference type="PANTHER" id="PTHR33434:SF2">
    <property type="entry name" value="FATTY ACID-BINDING PROTEIN TM_1468"/>
    <property type="match status" value="1"/>
</dbReference>
<reference evidence="3" key="1">
    <citation type="submission" date="2022-07" db="EMBL/GenBank/DDBJ databases">
        <authorList>
            <person name="Jung M.-Y."/>
            <person name="Lee M."/>
        </authorList>
    </citation>
    <scope>NUCLEOTIDE SEQUENCE</scope>
    <source>
        <strain evidence="3">S8</strain>
    </source>
</reference>
<dbReference type="InterPro" id="IPR043168">
    <property type="entry name" value="DegV_C"/>
</dbReference>
<sequence>MKWKIITDSGCDLREMDPIAPNTEYVNVPLTIQVGERAFVDSKDLDINQMMTEMYAYEGKTSSSCPSPEAYVSSFEGADNVLVVTITGTLSGSYNSAELAKKIYLEQHPNANVHVYNTLSASGEMILLAQKLNQLIEEGLGFDQVVKEGQDYLNSTRLLFVLANVDNLVKNGRLNKLIGRVVGLLNIRMVGRASDEGTLELLQKPRGQKKAVAALFNEMLKAGYQGGRVFISHCNNPEICAQITIAVHEKFPGADIQSIPTSGLCSYYAEQAGILMGYEVNK</sequence>
<dbReference type="PROSITE" id="PS51482">
    <property type="entry name" value="DEGV"/>
    <property type="match status" value="1"/>
</dbReference>
<keyword evidence="2" id="KW-0446">Lipid-binding</keyword>
<gene>
    <name evidence="3" type="ORF">NPA36_02310</name>
</gene>
<comment type="caution">
    <text evidence="3">The sequence shown here is derived from an EMBL/GenBank/DDBJ whole genome shotgun (WGS) entry which is preliminary data.</text>
</comment>